<organism evidence="4 5">
    <name type="scientific">Quercus suber</name>
    <name type="common">Cork oak</name>
    <dbReference type="NCBI Taxonomy" id="58331"/>
    <lineage>
        <taxon>Eukaryota</taxon>
        <taxon>Viridiplantae</taxon>
        <taxon>Streptophyta</taxon>
        <taxon>Embryophyta</taxon>
        <taxon>Tracheophyta</taxon>
        <taxon>Spermatophyta</taxon>
        <taxon>Magnoliopsida</taxon>
        <taxon>eudicotyledons</taxon>
        <taxon>Gunneridae</taxon>
        <taxon>Pentapetalae</taxon>
        <taxon>rosids</taxon>
        <taxon>fabids</taxon>
        <taxon>Fagales</taxon>
        <taxon>Fagaceae</taxon>
        <taxon>Quercus</taxon>
    </lineage>
</organism>
<evidence type="ECO:0000256" key="1">
    <source>
        <dbReference type="ARBA" id="ARBA00004123"/>
    </source>
</evidence>
<comment type="subcellular location">
    <subcellularLocation>
        <location evidence="1">Nucleus</location>
    </subcellularLocation>
</comment>
<name>A0AAW0JS16_QUESU</name>
<dbReference type="Proteomes" id="UP000237347">
    <property type="component" value="Unassembled WGS sequence"/>
</dbReference>
<sequence length="92" mass="10088">MGVGFEASKKVTGGEWHRDGKLDVLFVSALKILCLRSIRKIHQILGALVEKMTNDGQGVPIGKICYRTRDEKLAKTNVMVSIPCGVCPRCSD</sequence>
<reference evidence="4 5" key="1">
    <citation type="journal article" date="2018" name="Sci. Data">
        <title>The draft genome sequence of cork oak.</title>
        <authorList>
            <person name="Ramos A.M."/>
            <person name="Usie A."/>
            <person name="Barbosa P."/>
            <person name="Barros P.M."/>
            <person name="Capote T."/>
            <person name="Chaves I."/>
            <person name="Simoes F."/>
            <person name="Abreu I."/>
            <person name="Carrasquinho I."/>
            <person name="Faro C."/>
            <person name="Guimaraes J.B."/>
            <person name="Mendonca D."/>
            <person name="Nobrega F."/>
            <person name="Rodrigues L."/>
            <person name="Saibo N.J.M."/>
            <person name="Varela M.C."/>
            <person name="Egas C."/>
            <person name="Matos J."/>
            <person name="Miguel C.M."/>
            <person name="Oliveira M.M."/>
            <person name="Ricardo C.P."/>
            <person name="Goncalves S."/>
        </authorList>
    </citation>
    <scope>NUCLEOTIDE SEQUENCE [LARGE SCALE GENOMIC DNA]</scope>
    <source>
        <strain evidence="5">cv. HL8</strain>
    </source>
</reference>
<accession>A0AAW0JS16</accession>
<dbReference type="GO" id="GO:0006383">
    <property type="term" value="P:transcription by RNA polymerase III"/>
    <property type="evidence" value="ECO:0007669"/>
    <property type="project" value="InterPro"/>
</dbReference>
<dbReference type="AlphaFoldDB" id="A0AAW0JS16"/>
<dbReference type="InterPro" id="IPR007832">
    <property type="entry name" value="RNA_pol_Rpc34"/>
</dbReference>
<dbReference type="GO" id="GO:0005666">
    <property type="term" value="C:RNA polymerase III complex"/>
    <property type="evidence" value="ECO:0007669"/>
    <property type="project" value="InterPro"/>
</dbReference>
<evidence type="ECO:0000256" key="2">
    <source>
        <dbReference type="ARBA" id="ARBA00023163"/>
    </source>
</evidence>
<keyword evidence="3" id="KW-0539">Nucleus</keyword>
<keyword evidence="2" id="KW-0804">Transcription</keyword>
<evidence type="ECO:0000256" key="3">
    <source>
        <dbReference type="ARBA" id="ARBA00023242"/>
    </source>
</evidence>
<dbReference type="Pfam" id="PF05158">
    <property type="entry name" value="RNA_pol_Rpc34"/>
    <property type="match status" value="1"/>
</dbReference>
<proteinExistence type="predicted"/>
<protein>
    <submittedName>
        <fullName evidence="4">Uncharacterized protein</fullName>
    </submittedName>
</protein>
<dbReference type="Gramene" id="rna-CFP56_35395">
    <property type="protein sequence ID" value="cds-POE97826.1"/>
    <property type="gene ID" value="gene-CFP56_35395"/>
</dbReference>
<keyword evidence="5" id="KW-1185">Reference proteome</keyword>
<evidence type="ECO:0000313" key="4">
    <source>
        <dbReference type="EMBL" id="KAK7829522.1"/>
    </source>
</evidence>
<evidence type="ECO:0000313" key="5">
    <source>
        <dbReference type="Proteomes" id="UP000237347"/>
    </source>
</evidence>
<comment type="caution">
    <text evidence="4">The sequence shown here is derived from an EMBL/GenBank/DDBJ whole genome shotgun (WGS) entry which is preliminary data.</text>
</comment>
<dbReference type="PANTHER" id="PTHR12780">
    <property type="entry name" value="RNA POLYMERASE III DNA DIRECTED , 39KD SUBUNIT-RELATED"/>
    <property type="match status" value="1"/>
</dbReference>
<gene>
    <name evidence="4" type="ORF">CFP56_029045</name>
</gene>
<dbReference type="InterPro" id="IPR016049">
    <property type="entry name" value="RNA_pol_Rpc34-like"/>
</dbReference>
<dbReference type="EMBL" id="PKMF04000480">
    <property type="protein sequence ID" value="KAK7829522.1"/>
    <property type="molecule type" value="Genomic_DNA"/>
</dbReference>